<protein>
    <submittedName>
        <fullName evidence="1">Uncharacterized protein</fullName>
    </submittedName>
</protein>
<proteinExistence type="predicted"/>
<gene>
    <name evidence="1" type="ORF">ACFSYJ_14420</name>
</gene>
<dbReference type="RefSeq" id="WP_345403077.1">
    <property type="nucleotide sequence ID" value="NZ_BAABHG010000014.1"/>
</dbReference>
<comment type="caution">
    <text evidence="1">The sequence shown here is derived from an EMBL/GenBank/DDBJ whole genome shotgun (WGS) entry which is preliminary data.</text>
</comment>
<name>A0ABW5GF31_9PSEU</name>
<dbReference type="Proteomes" id="UP001597419">
    <property type="component" value="Unassembled WGS sequence"/>
</dbReference>
<dbReference type="EMBL" id="JBHUKU010000007">
    <property type="protein sequence ID" value="MFD2459806.1"/>
    <property type="molecule type" value="Genomic_DNA"/>
</dbReference>
<organism evidence="1 2">
    <name type="scientific">Amycolatopsis samaneae</name>
    <dbReference type="NCBI Taxonomy" id="664691"/>
    <lineage>
        <taxon>Bacteria</taxon>
        <taxon>Bacillati</taxon>
        <taxon>Actinomycetota</taxon>
        <taxon>Actinomycetes</taxon>
        <taxon>Pseudonocardiales</taxon>
        <taxon>Pseudonocardiaceae</taxon>
        <taxon>Amycolatopsis</taxon>
    </lineage>
</organism>
<keyword evidence="2" id="KW-1185">Reference proteome</keyword>
<sequence>MTAEIRVLLAAAALPATEAEIATLAARYPAFRAAVDALHEVPAARDLPPVLGLRVRTEVSGPGA</sequence>
<evidence type="ECO:0000313" key="1">
    <source>
        <dbReference type="EMBL" id="MFD2459806.1"/>
    </source>
</evidence>
<reference evidence="2" key="1">
    <citation type="journal article" date="2019" name="Int. J. Syst. Evol. Microbiol.">
        <title>The Global Catalogue of Microorganisms (GCM) 10K type strain sequencing project: providing services to taxonomists for standard genome sequencing and annotation.</title>
        <authorList>
            <consortium name="The Broad Institute Genomics Platform"/>
            <consortium name="The Broad Institute Genome Sequencing Center for Infectious Disease"/>
            <person name="Wu L."/>
            <person name="Ma J."/>
        </authorList>
    </citation>
    <scope>NUCLEOTIDE SEQUENCE [LARGE SCALE GENOMIC DNA]</scope>
    <source>
        <strain evidence="2">CGMCC 4.7643</strain>
    </source>
</reference>
<evidence type="ECO:0000313" key="2">
    <source>
        <dbReference type="Proteomes" id="UP001597419"/>
    </source>
</evidence>
<accession>A0ABW5GF31</accession>